<keyword evidence="1" id="KW-0732">Signal</keyword>
<gene>
    <name evidence="2" type="ORF">H4C80_22580</name>
    <name evidence="3" type="ORF">PWA60_08085</name>
    <name evidence="4" type="ORF">V9385_08150</name>
</gene>
<evidence type="ECO:0000313" key="2">
    <source>
        <dbReference type="EMBL" id="MBA6099885.1"/>
    </source>
</evidence>
<protein>
    <submittedName>
        <fullName evidence="2">Uncharacterized protein</fullName>
    </submittedName>
</protein>
<dbReference type="AlphaFoldDB" id="A0A7W2KJX8"/>
<reference evidence="4 6" key="3">
    <citation type="submission" date="2024-03" db="EMBL/GenBank/DDBJ databases">
        <title>Pseudomonas juntendi.</title>
        <authorList>
            <person name="Liu Y."/>
        </authorList>
    </citation>
    <scope>NUCLEOTIDE SEQUENCE [LARGE SCALE GENOMIC DNA]</scope>
    <source>
        <strain evidence="4 6">L4046hy</strain>
    </source>
</reference>
<reference evidence="2 5" key="1">
    <citation type="submission" date="2020-07" db="EMBL/GenBank/DDBJ databases">
        <title>Diversity of carbapenemase encoding genes among Pseudomonas putida group clinical isolates in a tertiary Brazilian hospital.</title>
        <authorList>
            <person name="Alberto-Lei F."/>
            <person name="Nodari C.S."/>
            <person name="Streling A.P."/>
            <person name="Paulino J.T."/>
            <person name="Bessa-Neto F.O."/>
            <person name="Cayo R."/>
            <person name="Gales A.C."/>
        </authorList>
    </citation>
    <scope>NUCLEOTIDE SEQUENCE [LARGE SCALE GENOMIC DNA]</scope>
    <source>
        <strain evidence="2 5">12815</strain>
    </source>
</reference>
<dbReference type="Proteomes" id="UP000545074">
    <property type="component" value="Unassembled WGS sequence"/>
</dbReference>
<reference evidence="3" key="2">
    <citation type="submission" date="2023-02" db="EMBL/GenBank/DDBJ databases">
        <title>tmexCD-toprJ-like cluster.</title>
        <authorList>
            <person name="Gao X."/>
            <person name="Wang C."/>
            <person name="Liu J."/>
        </authorList>
    </citation>
    <scope>NUCLEOTIDE SEQUENCE</scope>
    <source>
        <strain evidence="3">GDW21C697WI</strain>
    </source>
</reference>
<name>A0A7W2KJX8_9PSED</name>
<keyword evidence="6" id="KW-1185">Reference proteome</keyword>
<evidence type="ECO:0000256" key="1">
    <source>
        <dbReference type="SAM" id="SignalP"/>
    </source>
</evidence>
<organism evidence="2 5">
    <name type="scientific">Pseudomonas juntendi</name>
    <dbReference type="NCBI Taxonomy" id="2666183"/>
    <lineage>
        <taxon>Bacteria</taxon>
        <taxon>Pseudomonadati</taxon>
        <taxon>Pseudomonadota</taxon>
        <taxon>Gammaproteobacteria</taxon>
        <taxon>Pseudomonadales</taxon>
        <taxon>Pseudomonadaceae</taxon>
        <taxon>Pseudomonas</taxon>
    </lineage>
</organism>
<proteinExistence type="predicted"/>
<evidence type="ECO:0000313" key="3">
    <source>
        <dbReference type="EMBL" id="WEA22140.1"/>
    </source>
</evidence>
<dbReference type="EMBL" id="JACGCX010000021">
    <property type="protein sequence ID" value="MBA6099885.1"/>
    <property type="molecule type" value="Genomic_DNA"/>
</dbReference>
<evidence type="ECO:0000313" key="4">
    <source>
        <dbReference type="EMBL" id="WWY22554.1"/>
    </source>
</evidence>
<dbReference type="RefSeq" id="WP_054881819.1">
    <property type="nucleotide sequence ID" value="NZ_BQIO01000003.1"/>
</dbReference>
<evidence type="ECO:0000313" key="5">
    <source>
        <dbReference type="Proteomes" id="UP000545074"/>
    </source>
</evidence>
<sequence length="60" mass="6605">MTRLMLIALLAMALPLSAAPAPFYLWQSLVTGRYLCVPHNPGKGWVRHAGPYNNAACRSH</sequence>
<dbReference type="EMBL" id="CP146691">
    <property type="protein sequence ID" value="WWY22554.1"/>
    <property type="molecule type" value="Genomic_DNA"/>
</dbReference>
<feature type="chain" id="PRO_5044661564" evidence="1">
    <location>
        <begin position="19"/>
        <end position="60"/>
    </location>
</feature>
<dbReference type="GeneID" id="72421428"/>
<evidence type="ECO:0000313" key="6">
    <source>
        <dbReference type="Proteomes" id="UP001375228"/>
    </source>
</evidence>
<accession>A0A7W2KJX8</accession>
<dbReference type="Proteomes" id="UP001375228">
    <property type="component" value="Chromosome"/>
</dbReference>
<feature type="signal peptide" evidence="1">
    <location>
        <begin position="1"/>
        <end position="18"/>
    </location>
</feature>
<dbReference type="EMBL" id="CP118677">
    <property type="protein sequence ID" value="WEA22140.1"/>
    <property type="molecule type" value="Genomic_DNA"/>
</dbReference>
<dbReference type="Proteomes" id="UP001217631">
    <property type="component" value="Chromosome"/>
</dbReference>